<feature type="signal peptide" evidence="1">
    <location>
        <begin position="1"/>
        <end position="22"/>
    </location>
</feature>
<keyword evidence="3" id="KW-1185">Reference proteome</keyword>
<accession>A0A1Y2HCZ6</accession>
<protein>
    <submittedName>
        <fullName evidence="2">Uncharacterized protein</fullName>
    </submittedName>
</protein>
<organism evidence="2 3">
    <name type="scientific">Catenaria anguillulae PL171</name>
    <dbReference type="NCBI Taxonomy" id="765915"/>
    <lineage>
        <taxon>Eukaryota</taxon>
        <taxon>Fungi</taxon>
        <taxon>Fungi incertae sedis</taxon>
        <taxon>Blastocladiomycota</taxon>
        <taxon>Blastocladiomycetes</taxon>
        <taxon>Blastocladiales</taxon>
        <taxon>Catenariaceae</taxon>
        <taxon>Catenaria</taxon>
    </lineage>
</organism>
<evidence type="ECO:0000313" key="2">
    <source>
        <dbReference type="EMBL" id="ORZ32470.1"/>
    </source>
</evidence>
<gene>
    <name evidence="2" type="ORF">BCR44DRAFT_33747</name>
</gene>
<dbReference type="STRING" id="765915.A0A1Y2HCZ6"/>
<dbReference type="OrthoDB" id="15421at2759"/>
<proteinExistence type="predicted"/>
<reference evidence="2 3" key="1">
    <citation type="submission" date="2016-07" db="EMBL/GenBank/DDBJ databases">
        <title>Pervasive Adenine N6-methylation of Active Genes in Fungi.</title>
        <authorList>
            <consortium name="DOE Joint Genome Institute"/>
            <person name="Mondo S.J."/>
            <person name="Dannebaum R.O."/>
            <person name="Kuo R.C."/>
            <person name="Labutti K."/>
            <person name="Haridas S."/>
            <person name="Kuo A."/>
            <person name="Salamov A."/>
            <person name="Ahrendt S.R."/>
            <person name="Lipzen A."/>
            <person name="Sullivan W."/>
            <person name="Andreopoulos W.B."/>
            <person name="Clum A."/>
            <person name="Lindquist E."/>
            <person name="Daum C."/>
            <person name="Ramamoorthy G.K."/>
            <person name="Gryganskyi A."/>
            <person name="Culley D."/>
            <person name="Magnuson J.K."/>
            <person name="James T.Y."/>
            <person name="O'Malley M.A."/>
            <person name="Stajich J.E."/>
            <person name="Spatafora J.W."/>
            <person name="Visel A."/>
            <person name="Grigoriev I.V."/>
        </authorList>
    </citation>
    <scope>NUCLEOTIDE SEQUENCE [LARGE SCALE GENOMIC DNA]</scope>
    <source>
        <strain evidence="2 3">PL171</strain>
    </source>
</reference>
<dbReference type="AlphaFoldDB" id="A0A1Y2HCZ6"/>
<sequence length="363" mass="39456">MKLTTLLATLAVLATTTSPSLANARGNDQDQAAVYAKRPPATTPNPTMPRGGPLHEPNLRLFADRNLPWNKKVMDAPLAKDSKAIIANLQRVGFGTGSMRTDFGISVLRDEAKGTGHFRTFKKTDEFYEPDCDFVPVPMPAGGSIENSNNYQCVDDGDCHLIVHNVKSNKLYEMWRANLRGNLLSGGCLAVWDTQKTYLSELRGLGCTSADAGGFPLAAMLFTADELRSGKIDHAIRFILPNKTMRRGVYVRPATHGTKATKGPSDAIPYGSRLRLKKSFDMRKLPNEAARVVARALQEYGMILADGGKIALTAASDKYGKVKYADVGFGPRSLAAIKPEDFEVVAPPGGDKVLSIKESCRRV</sequence>
<evidence type="ECO:0000256" key="1">
    <source>
        <dbReference type="SAM" id="SignalP"/>
    </source>
</evidence>
<dbReference type="Proteomes" id="UP000193411">
    <property type="component" value="Unassembled WGS sequence"/>
</dbReference>
<comment type="caution">
    <text evidence="2">The sequence shown here is derived from an EMBL/GenBank/DDBJ whole genome shotgun (WGS) entry which is preliminary data.</text>
</comment>
<name>A0A1Y2HCZ6_9FUNG</name>
<dbReference type="EMBL" id="MCFL01000046">
    <property type="protein sequence ID" value="ORZ32470.1"/>
    <property type="molecule type" value="Genomic_DNA"/>
</dbReference>
<evidence type="ECO:0000313" key="3">
    <source>
        <dbReference type="Proteomes" id="UP000193411"/>
    </source>
</evidence>
<feature type="chain" id="PRO_5013073375" evidence="1">
    <location>
        <begin position="23"/>
        <end position="363"/>
    </location>
</feature>
<keyword evidence="1" id="KW-0732">Signal</keyword>